<reference evidence="3" key="1">
    <citation type="journal article" date="2023" name="PLoS Negl. Trop. Dis.">
        <title>A genome sequence for Biomphalaria pfeifferi, the major vector snail for the human-infecting parasite Schistosoma mansoni.</title>
        <authorList>
            <person name="Bu L."/>
            <person name="Lu L."/>
            <person name="Laidemitt M.R."/>
            <person name="Zhang S.M."/>
            <person name="Mutuku M."/>
            <person name="Mkoji G."/>
            <person name="Steinauer M."/>
            <person name="Loker E.S."/>
        </authorList>
    </citation>
    <scope>NUCLEOTIDE SEQUENCE</scope>
    <source>
        <strain evidence="3">KasaAsao</strain>
    </source>
</reference>
<accession>A0AAD8ANM2</accession>
<feature type="transmembrane region" description="Helical" evidence="2">
    <location>
        <begin position="7"/>
        <end position="27"/>
    </location>
</feature>
<feature type="region of interest" description="Disordered" evidence="1">
    <location>
        <begin position="71"/>
        <end position="90"/>
    </location>
</feature>
<reference evidence="3" key="2">
    <citation type="submission" date="2023-04" db="EMBL/GenBank/DDBJ databases">
        <authorList>
            <person name="Bu L."/>
            <person name="Lu L."/>
            <person name="Laidemitt M.R."/>
            <person name="Zhang S.M."/>
            <person name="Mutuku M."/>
            <person name="Mkoji G."/>
            <person name="Steinauer M."/>
            <person name="Loker E.S."/>
        </authorList>
    </citation>
    <scope>NUCLEOTIDE SEQUENCE</scope>
    <source>
        <strain evidence="3">KasaAsao</strain>
        <tissue evidence="3">Whole Snail</tissue>
    </source>
</reference>
<evidence type="ECO:0000313" key="3">
    <source>
        <dbReference type="EMBL" id="KAK0039463.1"/>
    </source>
</evidence>
<dbReference type="Proteomes" id="UP001233172">
    <property type="component" value="Unassembled WGS sequence"/>
</dbReference>
<keyword evidence="2" id="KW-1133">Transmembrane helix</keyword>
<feature type="transmembrane region" description="Helical" evidence="2">
    <location>
        <begin position="33"/>
        <end position="54"/>
    </location>
</feature>
<sequence length="90" mass="9776">MTQDEAIGAVAMYGGSVTSCTSAAAWYWDESMIVMTISIVSVLVAIAGLGFTIWDRNRQYKLAIKMMQEERADKRQSLGLPPLDMEGGAA</sequence>
<dbReference type="EMBL" id="JASAOG010000447">
    <property type="protein sequence ID" value="KAK0039463.1"/>
    <property type="molecule type" value="Genomic_DNA"/>
</dbReference>
<proteinExistence type="predicted"/>
<keyword evidence="2" id="KW-0472">Membrane</keyword>
<gene>
    <name evidence="3" type="ORF">Bpfe_031140</name>
</gene>
<comment type="caution">
    <text evidence="3">The sequence shown here is derived from an EMBL/GenBank/DDBJ whole genome shotgun (WGS) entry which is preliminary data.</text>
</comment>
<evidence type="ECO:0000313" key="4">
    <source>
        <dbReference type="Proteomes" id="UP001233172"/>
    </source>
</evidence>
<dbReference type="AlphaFoldDB" id="A0AAD8ANM2"/>
<evidence type="ECO:0000256" key="1">
    <source>
        <dbReference type="SAM" id="MobiDB-lite"/>
    </source>
</evidence>
<protein>
    <submittedName>
        <fullName evidence="3">Uncharacterized protein</fullName>
    </submittedName>
</protein>
<keyword evidence="2" id="KW-0812">Transmembrane</keyword>
<keyword evidence="4" id="KW-1185">Reference proteome</keyword>
<evidence type="ECO:0000256" key="2">
    <source>
        <dbReference type="SAM" id="Phobius"/>
    </source>
</evidence>
<name>A0AAD8ANM2_BIOPF</name>
<organism evidence="3 4">
    <name type="scientific">Biomphalaria pfeifferi</name>
    <name type="common">Bloodfluke planorb</name>
    <name type="synonym">Freshwater snail</name>
    <dbReference type="NCBI Taxonomy" id="112525"/>
    <lineage>
        <taxon>Eukaryota</taxon>
        <taxon>Metazoa</taxon>
        <taxon>Spiralia</taxon>
        <taxon>Lophotrochozoa</taxon>
        <taxon>Mollusca</taxon>
        <taxon>Gastropoda</taxon>
        <taxon>Heterobranchia</taxon>
        <taxon>Euthyneura</taxon>
        <taxon>Panpulmonata</taxon>
        <taxon>Hygrophila</taxon>
        <taxon>Lymnaeoidea</taxon>
        <taxon>Planorbidae</taxon>
        <taxon>Biomphalaria</taxon>
    </lineage>
</organism>